<dbReference type="Proteomes" id="UP000002669">
    <property type="component" value="Unassembled WGS sequence"/>
</dbReference>
<organism evidence="3">
    <name type="scientific">Arthroderma gypseum (strain ATCC MYA-4604 / CBS 118893)</name>
    <name type="common">Microsporum gypseum</name>
    <dbReference type="NCBI Taxonomy" id="535722"/>
    <lineage>
        <taxon>Eukaryota</taxon>
        <taxon>Fungi</taxon>
        <taxon>Dikarya</taxon>
        <taxon>Ascomycota</taxon>
        <taxon>Pezizomycotina</taxon>
        <taxon>Eurotiomycetes</taxon>
        <taxon>Eurotiomycetidae</taxon>
        <taxon>Onygenales</taxon>
        <taxon>Arthrodermataceae</taxon>
        <taxon>Nannizzia</taxon>
    </lineage>
</organism>
<evidence type="ECO:0000256" key="1">
    <source>
        <dbReference type="SAM" id="MobiDB-lite"/>
    </source>
</evidence>
<sequence length="337" mass="37107">MASSLNLRLSPAPPRSPVCSIISRSASPRAVELVQLLDHFNSFCVLDTKSPGNAVVAASKDICSAGGRGEQFPLNVNVLEEESCPVVSGFDENGNDVSYLIIATRLITAASGECRLLLATLLDITDFLYAATLEDLELRKNPKTCGTDCCISPSLNSRVNLSAADSPKHPFPDESKGAGVHRSQTPMSTGPSHTTEQLLSEFSAELLYIYKDTFILARSLQDSTLYKISHVSRSLHAEGEYIRSHLKHTPAEKMKLLSECLGKNNRFDIIVRWGDSGVEKRLYCAPIYSRESWDWVYPTAYSLAYVVMNQGPPDTLEADHPKIRIHSATQDVLVYSR</sequence>
<dbReference type="AlphaFoldDB" id="E4V244"/>
<feature type="compositionally biased region" description="Basic and acidic residues" evidence="1">
    <location>
        <begin position="166"/>
        <end position="176"/>
    </location>
</feature>
<protein>
    <submittedName>
        <fullName evidence="2">Uncharacterized protein</fullName>
    </submittedName>
</protein>
<feature type="region of interest" description="Disordered" evidence="1">
    <location>
        <begin position="162"/>
        <end position="194"/>
    </location>
</feature>
<name>E4V244_ARTGP</name>
<gene>
    <name evidence="2" type="ORF">MGYG_07116</name>
</gene>
<evidence type="ECO:0000313" key="2">
    <source>
        <dbReference type="EMBL" id="EFR04109.1"/>
    </source>
</evidence>
<reference evidence="3" key="1">
    <citation type="journal article" date="2012" name="MBio">
        <title>Comparative genome analysis of Trichophyton rubrum and related dermatophytes reveals candidate genes involved in infection.</title>
        <authorList>
            <person name="Martinez D.A."/>
            <person name="Oliver B.G."/>
            <person name="Graeser Y."/>
            <person name="Goldberg J.M."/>
            <person name="Li W."/>
            <person name="Martinez-Rossi N.M."/>
            <person name="Monod M."/>
            <person name="Shelest E."/>
            <person name="Barton R.C."/>
            <person name="Birch E."/>
            <person name="Brakhage A.A."/>
            <person name="Chen Z."/>
            <person name="Gurr S.J."/>
            <person name="Heiman D."/>
            <person name="Heitman J."/>
            <person name="Kosti I."/>
            <person name="Rossi A."/>
            <person name="Saif S."/>
            <person name="Samalova M."/>
            <person name="Saunders C.W."/>
            <person name="Shea T."/>
            <person name="Summerbell R.C."/>
            <person name="Xu J."/>
            <person name="Young S."/>
            <person name="Zeng Q."/>
            <person name="Birren B.W."/>
            <person name="Cuomo C.A."/>
            <person name="White T.C."/>
        </authorList>
    </citation>
    <scope>NUCLEOTIDE SEQUENCE [LARGE SCALE GENOMIC DNA]</scope>
    <source>
        <strain evidence="3">ATCC MYA-4604 / CBS 118893</strain>
    </source>
</reference>
<evidence type="ECO:0000313" key="3">
    <source>
        <dbReference type="Proteomes" id="UP000002669"/>
    </source>
</evidence>
<dbReference type="OMA" id="LYCAPIY"/>
<dbReference type="GeneID" id="10026366"/>
<dbReference type="InParanoid" id="E4V244"/>
<dbReference type="HOGENOM" id="CLU_057534_0_0_1"/>
<feature type="compositionally biased region" description="Polar residues" evidence="1">
    <location>
        <begin position="182"/>
        <end position="194"/>
    </location>
</feature>
<dbReference type="RefSeq" id="XP_003171117.1">
    <property type="nucleotide sequence ID" value="XM_003171069.1"/>
</dbReference>
<accession>E4V244</accession>
<keyword evidence="3" id="KW-1185">Reference proteome</keyword>
<dbReference type="eggNOG" id="ENOG502RR3D">
    <property type="taxonomic scope" value="Eukaryota"/>
</dbReference>
<dbReference type="STRING" id="535722.E4V244"/>
<dbReference type="VEuPathDB" id="FungiDB:MGYG_07116"/>
<proteinExistence type="predicted"/>
<dbReference type="OrthoDB" id="5416073at2759"/>
<dbReference type="EMBL" id="DS989827">
    <property type="protein sequence ID" value="EFR04109.1"/>
    <property type="molecule type" value="Genomic_DNA"/>
</dbReference>